<comment type="caution">
    <text evidence="3">The sequence shown here is derived from an EMBL/GenBank/DDBJ whole genome shotgun (WGS) entry which is preliminary data.</text>
</comment>
<proteinExistence type="predicted"/>
<evidence type="ECO:0000256" key="1">
    <source>
        <dbReference type="SAM" id="MobiDB-lite"/>
    </source>
</evidence>
<keyword evidence="4" id="KW-1185">Reference proteome</keyword>
<gene>
    <name evidence="3" type="ORF">SEUCBS140593_007603</name>
</gene>
<feature type="region of interest" description="Disordered" evidence="1">
    <location>
        <begin position="174"/>
        <end position="212"/>
    </location>
</feature>
<organism evidence="3 4">
    <name type="scientific">Sporothrix eucalyptigena</name>
    <dbReference type="NCBI Taxonomy" id="1812306"/>
    <lineage>
        <taxon>Eukaryota</taxon>
        <taxon>Fungi</taxon>
        <taxon>Dikarya</taxon>
        <taxon>Ascomycota</taxon>
        <taxon>Pezizomycotina</taxon>
        <taxon>Sordariomycetes</taxon>
        <taxon>Sordariomycetidae</taxon>
        <taxon>Ophiostomatales</taxon>
        <taxon>Ophiostomataceae</taxon>
        <taxon>Sporothrix</taxon>
    </lineage>
</organism>
<name>A0ABP0CEG9_9PEZI</name>
<keyword evidence="2" id="KW-0732">Signal</keyword>
<evidence type="ECO:0000313" key="3">
    <source>
        <dbReference type="EMBL" id="CAK7230484.1"/>
    </source>
</evidence>
<accession>A0ABP0CEG9</accession>
<feature type="chain" id="PRO_5046963947" evidence="2">
    <location>
        <begin position="19"/>
        <end position="212"/>
    </location>
</feature>
<evidence type="ECO:0000256" key="2">
    <source>
        <dbReference type="SAM" id="SignalP"/>
    </source>
</evidence>
<sequence>MRLVSALAIAAAPGGVAAFAVPLLRAHGRISIYAPSVPDYRRPAGTGASIEGLDRHDIVRIIVVGTTTRTEFETVLTTSTITPTTFASATESGPVIASTTPPPATPTISRSCDLRYCDAGTSYCEYWGGYSSFDVSAGRPIPGETRTSIGICTGVTPIIGSHTGKISFFSESGSSTASSNFTGSTTTSQTTASSDRDPLDTITCTSTTQSVA</sequence>
<dbReference type="EMBL" id="CAWUHD010000094">
    <property type="protein sequence ID" value="CAK7230484.1"/>
    <property type="molecule type" value="Genomic_DNA"/>
</dbReference>
<evidence type="ECO:0000313" key="4">
    <source>
        <dbReference type="Proteomes" id="UP001642482"/>
    </source>
</evidence>
<feature type="compositionally biased region" description="Low complexity" evidence="1">
    <location>
        <begin position="174"/>
        <end position="193"/>
    </location>
</feature>
<feature type="signal peptide" evidence="2">
    <location>
        <begin position="1"/>
        <end position="18"/>
    </location>
</feature>
<feature type="compositionally biased region" description="Polar residues" evidence="1">
    <location>
        <begin position="202"/>
        <end position="212"/>
    </location>
</feature>
<protein>
    <submittedName>
        <fullName evidence="3">Uncharacterized protein</fullName>
    </submittedName>
</protein>
<dbReference type="Proteomes" id="UP001642482">
    <property type="component" value="Unassembled WGS sequence"/>
</dbReference>
<reference evidence="3 4" key="1">
    <citation type="submission" date="2024-01" db="EMBL/GenBank/DDBJ databases">
        <authorList>
            <person name="Allen C."/>
            <person name="Tagirdzhanova G."/>
        </authorList>
    </citation>
    <scope>NUCLEOTIDE SEQUENCE [LARGE SCALE GENOMIC DNA]</scope>
</reference>